<keyword evidence="2" id="KW-0677">Repeat</keyword>
<dbReference type="PANTHER" id="PTHR23235:SF120">
    <property type="entry name" value="KRUPPEL-LIKE FACTOR 15"/>
    <property type="match status" value="1"/>
</dbReference>
<dbReference type="Proteomes" id="UP001497525">
    <property type="component" value="Unassembled WGS sequence"/>
</dbReference>
<name>A0AAV2TV56_CALDB</name>
<organism evidence="8 9">
    <name type="scientific">Calicophoron daubneyi</name>
    <name type="common">Rumen fluke</name>
    <name type="synonym">Paramphistomum daubneyi</name>
    <dbReference type="NCBI Taxonomy" id="300641"/>
    <lineage>
        <taxon>Eukaryota</taxon>
        <taxon>Metazoa</taxon>
        <taxon>Spiralia</taxon>
        <taxon>Lophotrochozoa</taxon>
        <taxon>Platyhelminthes</taxon>
        <taxon>Trematoda</taxon>
        <taxon>Digenea</taxon>
        <taxon>Plagiorchiida</taxon>
        <taxon>Pronocephalata</taxon>
        <taxon>Paramphistomoidea</taxon>
        <taxon>Paramphistomidae</taxon>
        <taxon>Calicophoron</taxon>
    </lineage>
</organism>
<dbReference type="Pfam" id="PF00096">
    <property type="entry name" value="zf-C2H2"/>
    <property type="match status" value="2"/>
</dbReference>
<accession>A0AAV2TV56</accession>
<dbReference type="GO" id="GO:0008270">
    <property type="term" value="F:zinc ion binding"/>
    <property type="evidence" value="ECO:0007669"/>
    <property type="project" value="UniProtKB-KW"/>
</dbReference>
<keyword evidence="3 5" id="KW-0863">Zinc-finger</keyword>
<feature type="domain" description="C2H2-type" evidence="7">
    <location>
        <begin position="250"/>
        <end position="279"/>
    </location>
</feature>
<keyword evidence="1" id="KW-0479">Metal-binding</keyword>
<evidence type="ECO:0000256" key="1">
    <source>
        <dbReference type="ARBA" id="ARBA00022723"/>
    </source>
</evidence>
<evidence type="ECO:0000256" key="2">
    <source>
        <dbReference type="ARBA" id="ARBA00022737"/>
    </source>
</evidence>
<dbReference type="InterPro" id="IPR036236">
    <property type="entry name" value="Znf_C2H2_sf"/>
</dbReference>
<dbReference type="PROSITE" id="PS00028">
    <property type="entry name" value="ZINC_FINGER_C2H2_1"/>
    <property type="match status" value="2"/>
</dbReference>
<dbReference type="GO" id="GO:0000978">
    <property type="term" value="F:RNA polymerase II cis-regulatory region sequence-specific DNA binding"/>
    <property type="evidence" value="ECO:0007669"/>
    <property type="project" value="TreeGrafter"/>
</dbReference>
<dbReference type="SUPFAM" id="SSF57667">
    <property type="entry name" value="beta-beta-alpha zinc fingers"/>
    <property type="match status" value="2"/>
</dbReference>
<feature type="region of interest" description="Disordered" evidence="6">
    <location>
        <begin position="176"/>
        <end position="199"/>
    </location>
</feature>
<evidence type="ECO:0000313" key="9">
    <source>
        <dbReference type="Proteomes" id="UP001497525"/>
    </source>
</evidence>
<evidence type="ECO:0000259" key="7">
    <source>
        <dbReference type="PROSITE" id="PS50157"/>
    </source>
</evidence>
<dbReference type="FunFam" id="3.30.160.60:FF:000072">
    <property type="entry name" value="zinc finger protein 143 isoform X1"/>
    <property type="match status" value="1"/>
</dbReference>
<dbReference type="AlphaFoldDB" id="A0AAV2TV56"/>
<gene>
    <name evidence="8" type="ORF">CDAUBV1_LOCUS16007</name>
</gene>
<proteinExistence type="predicted"/>
<dbReference type="Gene3D" id="3.30.160.60">
    <property type="entry name" value="Classic Zinc Finger"/>
    <property type="match status" value="3"/>
</dbReference>
<dbReference type="PANTHER" id="PTHR23235">
    <property type="entry name" value="KRUEPPEL-LIKE TRANSCRIPTION FACTOR"/>
    <property type="match status" value="1"/>
</dbReference>
<dbReference type="EMBL" id="CAXLJL010000778">
    <property type="protein sequence ID" value="CAL5140712.1"/>
    <property type="molecule type" value="Genomic_DNA"/>
</dbReference>
<reference evidence="8" key="1">
    <citation type="submission" date="2024-06" db="EMBL/GenBank/DDBJ databases">
        <authorList>
            <person name="Liu X."/>
            <person name="Lenzi L."/>
            <person name="Haldenby T S."/>
            <person name="Uol C."/>
        </authorList>
    </citation>
    <scope>NUCLEOTIDE SEQUENCE</scope>
</reference>
<sequence>MCPGSIPYGTLMDTPLPARNNQTSSMSCQNVLVPIPSATAVGAESSNSNNSYPLLNYPAHFNVPQSSVPSQNLTVLQNTTEYMNALLNMSRISQMSLQQYLPCPVPSMINDGSQTLRVWDPATVYLFAASQFILRQLALQSQMMPPRFTYTPRSAILATTETTNVSPAPPLSTYPQSFEQRSIAPPDPNSLEHGSLPSLPTVVPRRRTAVIASGVREKPYRCTFPGCSKAYYKRSHLNEHSHLHTGLKPHICNQPGCGARFTRADQLSRHRRAHTGERNFFCKTCHKRFKRSDHLKVHLSRNVCTRTA</sequence>
<feature type="domain" description="C2H2-type" evidence="7">
    <location>
        <begin position="220"/>
        <end position="249"/>
    </location>
</feature>
<evidence type="ECO:0000256" key="6">
    <source>
        <dbReference type="SAM" id="MobiDB-lite"/>
    </source>
</evidence>
<evidence type="ECO:0000256" key="4">
    <source>
        <dbReference type="ARBA" id="ARBA00022833"/>
    </source>
</evidence>
<dbReference type="FunFam" id="3.30.160.60:FF:000100">
    <property type="entry name" value="Zinc finger 45-like"/>
    <property type="match status" value="1"/>
</dbReference>
<dbReference type="InterPro" id="IPR013087">
    <property type="entry name" value="Znf_C2H2_type"/>
</dbReference>
<dbReference type="SMART" id="SM00355">
    <property type="entry name" value="ZnF_C2H2"/>
    <property type="match status" value="3"/>
</dbReference>
<dbReference type="PROSITE" id="PS50157">
    <property type="entry name" value="ZINC_FINGER_C2H2_2"/>
    <property type="match status" value="3"/>
</dbReference>
<keyword evidence="4" id="KW-0862">Zinc</keyword>
<evidence type="ECO:0000313" key="8">
    <source>
        <dbReference type="EMBL" id="CAL5140712.1"/>
    </source>
</evidence>
<dbReference type="FunFam" id="3.30.160.60:FF:000125">
    <property type="entry name" value="Putative zinc finger protein 143"/>
    <property type="match status" value="1"/>
</dbReference>
<dbReference type="GO" id="GO:0000981">
    <property type="term" value="F:DNA-binding transcription factor activity, RNA polymerase II-specific"/>
    <property type="evidence" value="ECO:0007669"/>
    <property type="project" value="TreeGrafter"/>
</dbReference>
<comment type="caution">
    <text evidence="8">The sequence shown here is derived from an EMBL/GenBank/DDBJ whole genome shotgun (WGS) entry which is preliminary data.</text>
</comment>
<evidence type="ECO:0000256" key="5">
    <source>
        <dbReference type="PROSITE-ProRule" id="PRU00042"/>
    </source>
</evidence>
<feature type="domain" description="C2H2-type" evidence="7">
    <location>
        <begin position="280"/>
        <end position="308"/>
    </location>
</feature>
<protein>
    <recommendedName>
        <fullName evidence="7">C2H2-type domain-containing protein</fullName>
    </recommendedName>
</protein>
<evidence type="ECO:0000256" key="3">
    <source>
        <dbReference type="ARBA" id="ARBA00022771"/>
    </source>
</evidence>